<dbReference type="AlphaFoldDB" id="A0A314YMU9"/>
<evidence type="ECO:0000313" key="2">
    <source>
        <dbReference type="Proteomes" id="UP000250321"/>
    </source>
</evidence>
<comment type="caution">
    <text evidence="1">The sequence shown here is derived from an EMBL/GenBank/DDBJ whole genome shotgun (WGS) entry which is preliminary data.</text>
</comment>
<keyword evidence="2" id="KW-1185">Reference proteome</keyword>
<accession>A0A314YMU9</accession>
<name>A0A314YMU9_PRUYE</name>
<dbReference type="Proteomes" id="UP000250321">
    <property type="component" value="Unassembled WGS sequence"/>
</dbReference>
<protein>
    <submittedName>
        <fullName evidence="1">Uncharacterized protein</fullName>
    </submittedName>
</protein>
<evidence type="ECO:0000313" key="1">
    <source>
        <dbReference type="EMBL" id="PQQ06899.1"/>
    </source>
</evidence>
<gene>
    <name evidence="1" type="ORF">Pyn_36666</name>
</gene>
<reference evidence="1 2" key="1">
    <citation type="submission" date="2018-02" db="EMBL/GenBank/DDBJ databases">
        <title>Draft genome of wild Prunus yedoensis var. nudiflora.</title>
        <authorList>
            <person name="Baek S."/>
            <person name="Kim J.-H."/>
            <person name="Choi K."/>
            <person name="Kim G.-B."/>
            <person name="Cho A."/>
            <person name="Jang H."/>
            <person name="Shin C.-H."/>
            <person name="Yu H.-J."/>
            <person name="Mun J.-H."/>
        </authorList>
    </citation>
    <scope>NUCLEOTIDE SEQUENCE [LARGE SCALE GENOMIC DNA]</scope>
    <source>
        <strain evidence="2">cv. Jeju island</strain>
        <tissue evidence="1">Leaf</tissue>
    </source>
</reference>
<dbReference type="EMBL" id="PJQY01000923">
    <property type="protein sequence ID" value="PQQ06899.1"/>
    <property type="molecule type" value="Genomic_DNA"/>
</dbReference>
<organism evidence="1 2">
    <name type="scientific">Prunus yedoensis var. nudiflora</name>
    <dbReference type="NCBI Taxonomy" id="2094558"/>
    <lineage>
        <taxon>Eukaryota</taxon>
        <taxon>Viridiplantae</taxon>
        <taxon>Streptophyta</taxon>
        <taxon>Embryophyta</taxon>
        <taxon>Tracheophyta</taxon>
        <taxon>Spermatophyta</taxon>
        <taxon>Magnoliopsida</taxon>
        <taxon>eudicotyledons</taxon>
        <taxon>Gunneridae</taxon>
        <taxon>Pentapetalae</taxon>
        <taxon>rosids</taxon>
        <taxon>fabids</taxon>
        <taxon>Rosales</taxon>
        <taxon>Rosaceae</taxon>
        <taxon>Amygdaloideae</taxon>
        <taxon>Amygdaleae</taxon>
        <taxon>Prunus</taxon>
    </lineage>
</organism>
<sequence length="111" mass="12287">MTIGLSNSLINLESRLAIGFVDEWHSNPSSHPCGKKRGLPSHPSDELPAFVACRLHIRAEKMELRAGDFIVKPRGKDVALYRALNFSANVLELTVEGLGPSIIRRSCYCCH</sequence>
<proteinExistence type="predicted"/>